<proteinExistence type="predicted"/>
<evidence type="ECO:0000313" key="1">
    <source>
        <dbReference type="EMBL" id="QPK79216.1"/>
    </source>
</evidence>
<dbReference type="EMBL" id="CP064954">
    <property type="protein sequence ID" value="QPK79216.1"/>
    <property type="molecule type" value="Genomic_DNA"/>
</dbReference>
<name>A0A7T0PAM3_9CORY</name>
<protein>
    <submittedName>
        <fullName evidence="1">Uncharacterized protein</fullName>
    </submittedName>
</protein>
<accession>A0A7T0PAM3</accession>
<gene>
    <name evidence="1" type="ORF">G7Y31_00295</name>
</gene>
<evidence type="ECO:0000313" key="2">
    <source>
        <dbReference type="Proteomes" id="UP000594681"/>
    </source>
</evidence>
<dbReference type="AlphaFoldDB" id="A0A7T0PAM3"/>
<organism evidence="1 2">
    <name type="scientific">Corynebacterium lizhenjunii</name>
    <dbReference type="NCBI Taxonomy" id="2709394"/>
    <lineage>
        <taxon>Bacteria</taxon>
        <taxon>Bacillati</taxon>
        <taxon>Actinomycetota</taxon>
        <taxon>Actinomycetes</taxon>
        <taxon>Mycobacteriales</taxon>
        <taxon>Corynebacteriaceae</taxon>
        <taxon>Corynebacterium</taxon>
    </lineage>
</organism>
<dbReference type="RefSeq" id="WP_165010381.1">
    <property type="nucleotide sequence ID" value="NZ_CP064954.1"/>
</dbReference>
<keyword evidence="2" id="KW-1185">Reference proteome</keyword>
<sequence>MQYTWCFFTEFVCRYDQLHEAKQRHQKCVDGLREKYHVHFASEQARQQGAKEPLFSLLLAEIFGNNVDISPQVREEYSTFCFVTVVDVPHDPEAEEDEFRIVADLLEIDFEPGFPAKFPSRARGIIVSPGGHEIKGCEYQ</sequence>
<dbReference type="KEGG" id="cliz:G7Y31_00295"/>
<dbReference type="Proteomes" id="UP000594681">
    <property type="component" value="Chromosome"/>
</dbReference>
<reference evidence="1 2" key="1">
    <citation type="submission" date="2020-11" db="EMBL/GenBank/DDBJ databases">
        <title>Corynebacterium sp. ZJ-599.</title>
        <authorList>
            <person name="Zhou J."/>
        </authorList>
    </citation>
    <scope>NUCLEOTIDE SEQUENCE [LARGE SCALE GENOMIC DNA]</scope>
    <source>
        <strain evidence="1 2">ZJ-599</strain>
    </source>
</reference>